<dbReference type="GO" id="GO:0006508">
    <property type="term" value="P:proteolysis"/>
    <property type="evidence" value="ECO:0007669"/>
    <property type="project" value="UniProtKB-KW"/>
</dbReference>
<keyword evidence="2" id="KW-0645">Protease</keyword>
<feature type="coiled-coil region" evidence="5">
    <location>
        <begin position="153"/>
        <end position="180"/>
    </location>
</feature>
<comment type="similarity">
    <text evidence="1">Belongs to the peptidase C40 family.</text>
</comment>
<evidence type="ECO:0000313" key="8">
    <source>
        <dbReference type="EMBL" id="SNV59948.1"/>
    </source>
</evidence>
<evidence type="ECO:0000256" key="4">
    <source>
        <dbReference type="ARBA" id="ARBA00022807"/>
    </source>
</evidence>
<evidence type="ECO:0000256" key="1">
    <source>
        <dbReference type="ARBA" id="ARBA00007074"/>
    </source>
</evidence>
<proteinExistence type="inferred from homology"/>
<reference evidence="8 9" key="1">
    <citation type="submission" date="2017-06" db="EMBL/GenBank/DDBJ databases">
        <authorList>
            <consortium name="Pathogen Informatics"/>
        </authorList>
    </citation>
    <scope>NUCLEOTIDE SEQUENCE [LARGE SCALE GENOMIC DNA]</scope>
    <source>
        <strain evidence="8 9">NCTC13015</strain>
    </source>
</reference>
<dbReference type="PROSITE" id="PS51935">
    <property type="entry name" value="NLPC_P60"/>
    <property type="match status" value="1"/>
</dbReference>
<dbReference type="EC" id="3.4.-.-" evidence="8"/>
<accession>A0A239YNX8</accession>
<dbReference type="AlphaFoldDB" id="A0A239YNX8"/>
<dbReference type="RefSeq" id="WP_231910325.1">
    <property type="nucleotide sequence ID" value="NZ_CP009211.1"/>
</dbReference>
<dbReference type="Pfam" id="PF00877">
    <property type="entry name" value="NLPC_P60"/>
    <property type="match status" value="1"/>
</dbReference>
<dbReference type="SUPFAM" id="SSF54001">
    <property type="entry name" value="Cysteine proteinases"/>
    <property type="match status" value="1"/>
</dbReference>
<dbReference type="InterPro" id="IPR038765">
    <property type="entry name" value="Papain-like_cys_pep_sf"/>
</dbReference>
<evidence type="ECO:0000313" key="9">
    <source>
        <dbReference type="Proteomes" id="UP000215374"/>
    </source>
</evidence>
<keyword evidence="4" id="KW-0788">Thiol protease</keyword>
<evidence type="ECO:0000256" key="2">
    <source>
        <dbReference type="ARBA" id="ARBA00022670"/>
    </source>
</evidence>
<gene>
    <name evidence="8" type="ORF">SAMEA4535761_00565</name>
</gene>
<evidence type="ECO:0000256" key="3">
    <source>
        <dbReference type="ARBA" id="ARBA00022801"/>
    </source>
</evidence>
<dbReference type="Proteomes" id="UP000215374">
    <property type="component" value="Chromosome 1"/>
</dbReference>
<protein>
    <submittedName>
        <fullName evidence="8">Hypothetical secreted protein</fullName>
        <ecNumber evidence="8">3.4.-.-</ecNumber>
    </submittedName>
</protein>
<feature type="region of interest" description="Disordered" evidence="6">
    <location>
        <begin position="197"/>
        <end position="237"/>
    </location>
</feature>
<organism evidence="8 9">
    <name type="scientific">Corynebacterium imitans</name>
    <dbReference type="NCBI Taxonomy" id="156978"/>
    <lineage>
        <taxon>Bacteria</taxon>
        <taxon>Bacillati</taxon>
        <taxon>Actinomycetota</taxon>
        <taxon>Actinomycetes</taxon>
        <taxon>Mycobacteriales</taxon>
        <taxon>Corynebacteriaceae</taxon>
        <taxon>Corynebacterium</taxon>
    </lineage>
</organism>
<evidence type="ECO:0000259" key="7">
    <source>
        <dbReference type="PROSITE" id="PS51935"/>
    </source>
</evidence>
<feature type="domain" description="NlpC/P60" evidence="7">
    <location>
        <begin position="229"/>
        <end position="342"/>
    </location>
</feature>
<evidence type="ECO:0000256" key="6">
    <source>
        <dbReference type="SAM" id="MobiDB-lite"/>
    </source>
</evidence>
<name>A0A239YNX8_9CORY</name>
<keyword evidence="5" id="KW-0175">Coiled coil</keyword>
<dbReference type="Gene3D" id="3.90.1720.10">
    <property type="entry name" value="endopeptidase domain like (from Nostoc punctiforme)"/>
    <property type="match status" value="1"/>
</dbReference>
<dbReference type="InterPro" id="IPR051794">
    <property type="entry name" value="PG_Endopeptidase_C40"/>
</dbReference>
<dbReference type="GO" id="GO:0008234">
    <property type="term" value="F:cysteine-type peptidase activity"/>
    <property type="evidence" value="ECO:0007669"/>
    <property type="project" value="UniProtKB-KW"/>
</dbReference>
<dbReference type="PANTHER" id="PTHR47359:SF3">
    <property type="entry name" value="NLP_P60 DOMAIN-CONTAINING PROTEIN-RELATED"/>
    <property type="match status" value="1"/>
</dbReference>
<dbReference type="EMBL" id="LT906467">
    <property type="protein sequence ID" value="SNV59948.1"/>
    <property type="molecule type" value="Genomic_DNA"/>
</dbReference>
<evidence type="ECO:0000256" key="5">
    <source>
        <dbReference type="SAM" id="Coils"/>
    </source>
</evidence>
<dbReference type="PANTHER" id="PTHR47359">
    <property type="entry name" value="PEPTIDOGLYCAN DL-ENDOPEPTIDASE CWLO"/>
    <property type="match status" value="1"/>
</dbReference>
<sequence length="342" mass="35063">MSTPTLGSALTQFAQHPTVDATLNVVKGSPIDPIYAMGKILGACPEPIPTLPPFSTPGFDDFGALAAMVGGDPQRFQEAAVSLAAQRDEISDLVVAGGVYVATAVAELVTTANSMVRNALAAAGAATVGGPLAQLAAAAPVVTAGLTRAGLILDTLGKDLDSLANQLNETTAARQAQQALKASPIAQQAEHTLRSLADAPQVTPTAASTDVAPPEPNQPVSDELGERPNAAGNAAVQAAKSQLGTPYVWGGSQPGGFDCSGLTSWAYNQAGVDIPRTAAEQAIGQQVAYEDLQEGDLVVWDGHVAMYAGDGMMIEAGDPVQLNPVRTENIGMPFRGFWRPTA</sequence>
<keyword evidence="3 8" id="KW-0378">Hydrolase</keyword>
<dbReference type="InterPro" id="IPR000064">
    <property type="entry name" value="NLP_P60_dom"/>
</dbReference>